<dbReference type="InterPro" id="IPR050493">
    <property type="entry name" value="FAD-dep_Monooxygenase_BioMet"/>
</dbReference>
<dbReference type="InterPro" id="IPR002938">
    <property type="entry name" value="FAD-bd"/>
</dbReference>
<evidence type="ECO:0000259" key="3">
    <source>
        <dbReference type="Pfam" id="PF01494"/>
    </source>
</evidence>
<dbReference type="SUPFAM" id="SSF51905">
    <property type="entry name" value="FAD/NAD(P)-binding domain"/>
    <property type="match status" value="1"/>
</dbReference>
<dbReference type="EMBL" id="SIXH01000200">
    <property type="protein sequence ID" value="TBO57710.1"/>
    <property type="molecule type" value="Genomic_DNA"/>
</dbReference>
<gene>
    <name evidence="4" type="ORF">EYS09_21320</name>
</gene>
<dbReference type="InterPro" id="IPR036188">
    <property type="entry name" value="FAD/NAD-bd_sf"/>
</dbReference>
<feature type="domain" description="FAD-binding" evidence="3">
    <location>
        <begin position="4"/>
        <end position="340"/>
    </location>
</feature>
<proteinExistence type="predicted"/>
<dbReference type="SUPFAM" id="SSF54373">
    <property type="entry name" value="FAD-linked reductases, C-terminal domain"/>
    <property type="match status" value="1"/>
</dbReference>
<name>A0A4Q9HU34_STRKA</name>
<organism evidence="4 5">
    <name type="scientific">Streptomyces kasugaensis</name>
    <dbReference type="NCBI Taxonomy" id="1946"/>
    <lineage>
        <taxon>Bacteria</taxon>
        <taxon>Bacillati</taxon>
        <taxon>Actinomycetota</taxon>
        <taxon>Actinomycetes</taxon>
        <taxon>Kitasatosporales</taxon>
        <taxon>Streptomycetaceae</taxon>
        <taxon>Streptomyces</taxon>
    </lineage>
</organism>
<dbReference type="Gene3D" id="3.50.50.60">
    <property type="entry name" value="FAD/NAD(P)-binding domain"/>
    <property type="match status" value="1"/>
</dbReference>
<protein>
    <submittedName>
        <fullName evidence="4">2-polyprenyl-6-methoxyphenol hydroxylase</fullName>
    </submittedName>
</protein>
<accession>A0A4Q9HU34</accession>
<evidence type="ECO:0000256" key="2">
    <source>
        <dbReference type="ARBA" id="ARBA00023033"/>
    </source>
</evidence>
<evidence type="ECO:0000313" key="4">
    <source>
        <dbReference type="EMBL" id="TBO57710.1"/>
    </source>
</evidence>
<evidence type="ECO:0000256" key="1">
    <source>
        <dbReference type="ARBA" id="ARBA00023002"/>
    </source>
</evidence>
<dbReference type="RefSeq" id="WP_131124428.1">
    <property type="nucleotide sequence ID" value="NZ_SIXH01000200.1"/>
</dbReference>
<keyword evidence="1" id="KW-0560">Oxidoreductase</keyword>
<dbReference type="Pfam" id="PF01494">
    <property type="entry name" value="FAD_binding_3"/>
    <property type="match status" value="1"/>
</dbReference>
<dbReference type="Proteomes" id="UP000292452">
    <property type="component" value="Unassembled WGS sequence"/>
</dbReference>
<dbReference type="PANTHER" id="PTHR13789:SF309">
    <property type="entry name" value="PUTATIVE (AFU_ORTHOLOGUE AFUA_6G14510)-RELATED"/>
    <property type="match status" value="1"/>
</dbReference>
<reference evidence="4 5" key="1">
    <citation type="submission" date="2019-02" db="EMBL/GenBank/DDBJ databases">
        <title>Draft Genome Sequence of Streptomyces sp. AM-2504, identified by 16S rRNA comparative analysis as a Streptomyces Kasugaensis strain.</title>
        <authorList>
            <person name="Napolioni V."/>
            <person name="Giuliodori A.M."/>
            <person name="Spurio R."/>
            <person name="Fabbretti A."/>
        </authorList>
    </citation>
    <scope>NUCLEOTIDE SEQUENCE [LARGE SCALE GENOMIC DNA]</scope>
    <source>
        <strain evidence="4 5">AM-2504</strain>
    </source>
</reference>
<keyword evidence="2" id="KW-0503">Monooxygenase</keyword>
<dbReference type="PANTHER" id="PTHR13789">
    <property type="entry name" value="MONOOXYGENASE"/>
    <property type="match status" value="1"/>
</dbReference>
<dbReference type="AlphaFoldDB" id="A0A4Q9HU34"/>
<dbReference type="GO" id="GO:0004497">
    <property type="term" value="F:monooxygenase activity"/>
    <property type="evidence" value="ECO:0007669"/>
    <property type="project" value="UniProtKB-KW"/>
</dbReference>
<dbReference type="PRINTS" id="PR00420">
    <property type="entry name" value="RNGMNOXGNASE"/>
</dbReference>
<dbReference type="GO" id="GO:0071949">
    <property type="term" value="F:FAD binding"/>
    <property type="evidence" value="ECO:0007669"/>
    <property type="project" value="InterPro"/>
</dbReference>
<evidence type="ECO:0000313" key="5">
    <source>
        <dbReference type="Proteomes" id="UP000292452"/>
    </source>
</evidence>
<sequence length="376" mass="40504">MAGVRVVIVGGGIGGLAAAVALRAKGVQADVYEQAHRLGEVGAGFMLAPNSLRVLERLGLHDKVTRIGAPFTGFAVCQADGTEVSSLPVGGSDGYTMFGVHRADMVDLLVSSLPGDALHIGQRCVAFTQDDDHAVVTFENGASAEGDVVVGADGIHSVLQQHVVEPHDPVFSGLAAYRGVMPAERVPDWPDRAVRFWNDGTKNLLVYPVRRGELLNFVAFTAADEQMRESWLAPGDPQQLAAAFGGGWDPLAREVVSQVDATFRWGIYDRDTLRKWSQGRLALLGDAAHPMLPYMGQGANQAIEDAMGLATLLEGVSAADVPHALVRYQTLRRDRAARFQQGSRFNVELMAASKAPILGMPWMYDYDVEAEARTLR</sequence>
<comment type="caution">
    <text evidence="4">The sequence shown here is derived from an EMBL/GenBank/DDBJ whole genome shotgun (WGS) entry which is preliminary data.</text>
</comment>
<keyword evidence="5" id="KW-1185">Reference proteome</keyword>